<reference evidence="2 3" key="1">
    <citation type="journal article" date="2011" name="Science">
        <title>The ecoresponsive genome of Daphnia pulex.</title>
        <authorList>
            <person name="Colbourne J.K."/>
            <person name="Pfrender M.E."/>
            <person name="Gilbert D."/>
            <person name="Thomas W.K."/>
            <person name="Tucker A."/>
            <person name="Oakley T.H."/>
            <person name="Tokishita S."/>
            <person name="Aerts A."/>
            <person name="Arnold G.J."/>
            <person name="Basu M.K."/>
            <person name="Bauer D.J."/>
            <person name="Caceres C.E."/>
            <person name="Carmel L."/>
            <person name="Casola C."/>
            <person name="Choi J.H."/>
            <person name="Detter J.C."/>
            <person name="Dong Q."/>
            <person name="Dusheyko S."/>
            <person name="Eads B.D."/>
            <person name="Frohlich T."/>
            <person name="Geiler-Samerotte K.A."/>
            <person name="Gerlach D."/>
            <person name="Hatcher P."/>
            <person name="Jogdeo S."/>
            <person name="Krijgsveld J."/>
            <person name="Kriventseva E.V."/>
            <person name="Kultz D."/>
            <person name="Laforsch C."/>
            <person name="Lindquist E."/>
            <person name="Lopez J."/>
            <person name="Manak J.R."/>
            <person name="Muller J."/>
            <person name="Pangilinan J."/>
            <person name="Patwardhan R.P."/>
            <person name="Pitluck S."/>
            <person name="Pritham E.J."/>
            <person name="Rechtsteiner A."/>
            <person name="Rho M."/>
            <person name="Rogozin I.B."/>
            <person name="Sakarya O."/>
            <person name="Salamov A."/>
            <person name="Schaack S."/>
            <person name="Shapiro H."/>
            <person name="Shiga Y."/>
            <person name="Skalitzky C."/>
            <person name="Smith Z."/>
            <person name="Souvorov A."/>
            <person name="Sung W."/>
            <person name="Tang Z."/>
            <person name="Tsuchiya D."/>
            <person name="Tu H."/>
            <person name="Vos H."/>
            <person name="Wang M."/>
            <person name="Wolf Y.I."/>
            <person name="Yamagata H."/>
            <person name="Yamada T."/>
            <person name="Ye Y."/>
            <person name="Shaw J.R."/>
            <person name="Andrews J."/>
            <person name="Crease T.J."/>
            <person name="Tang H."/>
            <person name="Lucas S.M."/>
            <person name="Robertson H.M."/>
            <person name="Bork P."/>
            <person name="Koonin E.V."/>
            <person name="Zdobnov E.M."/>
            <person name="Grigoriev I.V."/>
            <person name="Lynch M."/>
            <person name="Boore J.L."/>
        </authorList>
    </citation>
    <scope>NUCLEOTIDE SEQUENCE [LARGE SCALE GENOMIC DNA]</scope>
</reference>
<sequence length="87" mass="9782">MMKLLILVIAVGVVLQIAKGKPLDVHCDKKTTAVETIGSGNGELIQLERHQVTCQPFEFLNDFRFIRSSDLRGAFYAYTCCVYSVRD</sequence>
<protein>
    <submittedName>
        <fullName evidence="2">Uncharacterized protein</fullName>
    </submittedName>
</protein>
<dbReference type="KEGG" id="dpx:DAPPUDRAFT_308767"/>
<dbReference type="HOGENOM" id="CLU_2485610_0_0_1"/>
<evidence type="ECO:0000313" key="2">
    <source>
        <dbReference type="EMBL" id="EFX71607.1"/>
    </source>
</evidence>
<feature type="signal peptide" evidence="1">
    <location>
        <begin position="1"/>
        <end position="20"/>
    </location>
</feature>
<accession>E9H9E9</accession>
<keyword evidence="1" id="KW-0732">Signal</keyword>
<dbReference type="InParanoid" id="E9H9E9"/>
<dbReference type="AlphaFoldDB" id="E9H9E9"/>
<organism evidence="2 3">
    <name type="scientific">Daphnia pulex</name>
    <name type="common">Water flea</name>
    <dbReference type="NCBI Taxonomy" id="6669"/>
    <lineage>
        <taxon>Eukaryota</taxon>
        <taxon>Metazoa</taxon>
        <taxon>Ecdysozoa</taxon>
        <taxon>Arthropoda</taxon>
        <taxon>Crustacea</taxon>
        <taxon>Branchiopoda</taxon>
        <taxon>Diplostraca</taxon>
        <taxon>Cladocera</taxon>
        <taxon>Anomopoda</taxon>
        <taxon>Daphniidae</taxon>
        <taxon>Daphnia</taxon>
    </lineage>
</organism>
<gene>
    <name evidence="2" type="ORF">DAPPUDRAFT_308767</name>
</gene>
<evidence type="ECO:0000313" key="3">
    <source>
        <dbReference type="Proteomes" id="UP000000305"/>
    </source>
</evidence>
<evidence type="ECO:0000256" key="1">
    <source>
        <dbReference type="SAM" id="SignalP"/>
    </source>
</evidence>
<proteinExistence type="predicted"/>
<dbReference type="EMBL" id="GL732608">
    <property type="protein sequence ID" value="EFX71607.1"/>
    <property type="molecule type" value="Genomic_DNA"/>
</dbReference>
<dbReference type="Proteomes" id="UP000000305">
    <property type="component" value="Unassembled WGS sequence"/>
</dbReference>
<keyword evidence="3" id="KW-1185">Reference proteome</keyword>
<name>E9H9E9_DAPPU</name>
<feature type="chain" id="PRO_5003240953" evidence="1">
    <location>
        <begin position="21"/>
        <end position="87"/>
    </location>
</feature>